<keyword evidence="4 6" id="KW-0472">Membrane</keyword>
<organism evidence="7 8">
    <name type="scientific">Thamnocephalis sphaerospora</name>
    <dbReference type="NCBI Taxonomy" id="78915"/>
    <lineage>
        <taxon>Eukaryota</taxon>
        <taxon>Fungi</taxon>
        <taxon>Fungi incertae sedis</taxon>
        <taxon>Zoopagomycota</taxon>
        <taxon>Zoopagomycotina</taxon>
        <taxon>Zoopagomycetes</taxon>
        <taxon>Zoopagales</taxon>
        <taxon>Sigmoideomycetaceae</taxon>
        <taxon>Thamnocephalis</taxon>
    </lineage>
</organism>
<dbReference type="OrthoDB" id="5586600at2759"/>
<feature type="transmembrane region" description="Helical" evidence="6">
    <location>
        <begin position="180"/>
        <end position="202"/>
    </location>
</feature>
<evidence type="ECO:0000256" key="5">
    <source>
        <dbReference type="SAM" id="MobiDB-lite"/>
    </source>
</evidence>
<evidence type="ECO:0000256" key="6">
    <source>
        <dbReference type="SAM" id="Phobius"/>
    </source>
</evidence>
<feature type="transmembrane region" description="Helical" evidence="6">
    <location>
        <begin position="139"/>
        <end position="159"/>
    </location>
</feature>
<comment type="subcellular location">
    <subcellularLocation>
        <location evidence="1">Membrane</location>
        <topology evidence="1">Multi-pass membrane protein</topology>
    </subcellularLocation>
</comment>
<name>A0A4P9XK04_9FUNG</name>
<evidence type="ECO:0000313" key="7">
    <source>
        <dbReference type="EMBL" id="RKP05721.1"/>
    </source>
</evidence>
<feature type="transmembrane region" description="Helical" evidence="6">
    <location>
        <begin position="222"/>
        <end position="241"/>
    </location>
</feature>
<evidence type="ECO:0000313" key="8">
    <source>
        <dbReference type="Proteomes" id="UP000271241"/>
    </source>
</evidence>
<dbReference type="SUPFAM" id="SSF81321">
    <property type="entry name" value="Family A G protein-coupled receptor-like"/>
    <property type="match status" value="1"/>
</dbReference>
<evidence type="ECO:0000256" key="2">
    <source>
        <dbReference type="ARBA" id="ARBA00022692"/>
    </source>
</evidence>
<feature type="transmembrane region" description="Helical" evidence="6">
    <location>
        <begin position="70"/>
        <end position="90"/>
    </location>
</feature>
<protein>
    <recommendedName>
        <fullName evidence="9">G-protein coupled receptors family 2 profile 2 domain-containing protein</fullName>
    </recommendedName>
</protein>
<dbReference type="PANTHER" id="PTHR23112:SF0">
    <property type="entry name" value="TRANSMEMBRANE PROTEIN 116"/>
    <property type="match status" value="1"/>
</dbReference>
<dbReference type="GO" id="GO:0005886">
    <property type="term" value="C:plasma membrane"/>
    <property type="evidence" value="ECO:0007669"/>
    <property type="project" value="TreeGrafter"/>
</dbReference>
<dbReference type="GO" id="GO:0007189">
    <property type="term" value="P:adenylate cyclase-activating G protein-coupled receptor signaling pathway"/>
    <property type="evidence" value="ECO:0007669"/>
    <property type="project" value="TreeGrafter"/>
</dbReference>
<keyword evidence="3 6" id="KW-1133">Transmembrane helix</keyword>
<accession>A0A4P9XK04</accession>
<sequence>MSTTTLATATALPTLTDFVPVFEDTIVRSVHDRQLAGVTFVLPHGNDPAVREAVDVVLDALNPALRAQTVALVMLTASFVCASGMILSSAVNGRWHNPTQRIPIYLATFDIIGCTIHLTDHLYTMMNFHTFGPRTCSLLGGFFQFWVGTQVAMVSYLAFNIGACARARKNVDWGRWDYQLLVPTFLLSGLQVLPGAVLNVFGSSGYWCFIDAKSEYSFAANILYRLVAPTIGVLVTCYSYGSAAYELRKDMRVTHRTHKAADRHLADIEKGNNAACETPGNGEEAYESECDECDAISCYSSSDDDDAIIEVATDGRRASTRPDMREIRLRFGGLITNSSNNEDTVIGTTTLPVERHYSLQSCDTAIISQSTPQPSIMSGGTSTRAATMVPTSAACSTTAAAPRHHRLHRACRHHRHAAIHMVTAYMIAFVAQWAPVIIYLTYIAIDWRSSGVPLAANAFFYGSGIAHYGVYAALGRGNLLKGRSSRAAGKAAHRFRPAQSAPPADTAVPSR</sequence>
<proteinExistence type="predicted"/>
<dbReference type="PANTHER" id="PTHR23112">
    <property type="entry name" value="G PROTEIN-COUPLED RECEPTOR 157-RELATED"/>
    <property type="match status" value="1"/>
</dbReference>
<evidence type="ECO:0000256" key="3">
    <source>
        <dbReference type="ARBA" id="ARBA00022989"/>
    </source>
</evidence>
<evidence type="ECO:0000256" key="4">
    <source>
        <dbReference type="ARBA" id="ARBA00023136"/>
    </source>
</evidence>
<dbReference type="GO" id="GO:0004930">
    <property type="term" value="F:G protein-coupled receptor activity"/>
    <property type="evidence" value="ECO:0007669"/>
    <property type="project" value="TreeGrafter"/>
</dbReference>
<reference evidence="8" key="1">
    <citation type="journal article" date="2018" name="Nat. Microbiol.">
        <title>Leveraging single-cell genomics to expand the fungal tree of life.</title>
        <authorList>
            <person name="Ahrendt S.R."/>
            <person name="Quandt C.A."/>
            <person name="Ciobanu D."/>
            <person name="Clum A."/>
            <person name="Salamov A."/>
            <person name="Andreopoulos B."/>
            <person name="Cheng J.F."/>
            <person name="Woyke T."/>
            <person name="Pelin A."/>
            <person name="Henrissat B."/>
            <person name="Reynolds N.K."/>
            <person name="Benny G.L."/>
            <person name="Smith M.E."/>
            <person name="James T.Y."/>
            <person name="Grigoriev I.V."/>
        </authorList>
    </citation>
    <scope>NUCLEOTIDE SEQUENCE [LARGE SCALE GENOMIC DNA]</scope>
    <source>
        <strain evidence="8">RSA 1356</strain>
    </source>
</reference>
<gene>
    <name evidence="7" type="ORF">THASP1DRAFT_32438</name>
</gene>
<feature type="transmembrane region" description="Helical" evidence="6">
    <location>
        <begin position="102"/>
        <end position="119"/>
    </location>
</feature>
<evidence type="ECO:0008006" key="9">
    <source>
        <dbReference type="Google" id="ProtNLM"/>
    </source>
</evidence>
<dbReference type="Gene3D" id="1.20.1070.10">
    <property type="entry name" value="Rhodopsin 7-helix transmembrane proteins"/>
    <property type="match status" value="1"/>
</dbReference>
<dbReference type="Proteomes" id="UP000271241">
    <property type="component" value="Unassembled WGS sequence"/>
</dbReference>
<dbReference type="AlphaFoldDB" id="A0A4P9XK04"/>
<evidence type="ECO:0000256" key="1">
    <source>
        <dbReference type="ARBA" id="ARBA00004141"/>
    </source>
</evidence>
<keyword evidence="8" id="KW-1185">Reference proteome</keyword>
<feature type="transmembrane region" description="Helical" evidence="6">
    <location>
        <begin position="422"/>
        <end position="445"/>
    </location>
</feature>
<feature type="transmembrane region" description="Helical" evidence="6">
    <location>
        <begin position="451"/>
        <end position="474"/>
    </location>
</feature>
<feature type="region of interest" description="Disordered" evidence="5">
    <location>
        <begin position="491"/>
        <end position="511"/>
    </location>
</feature>
<dbReference type="EMBL" id="KZ993047">
    <property type="protein sequence ID" value="RKP05721.1"/>
    <property type="molecule type" value="Genomic_DNA"/>
</dbReference>
<keyword evidence="2 6" id="KW-0812">Transmembrane</keyword>